<keyword evidence="2" id="KW-1185">Reference proteome</keyword>
<accession>A0ABY1ALQ7</accession>
<proteinExistence type="predicted"/>
<comment type="caution">
    <text evidence="1">The sequence shown here is derived from an EMBL/GenBank/DDBJ whole genome shotgun (WGS) entry which is preliminary data.</text>
</comment>
<dbReference type="Proteomes" id="UP000198939">
    <property type="component" value="Unassembled WGS sequence"/>
</dbReference>
<name>A0ABY1ALQ7_9HYPH</name>
<dbReference type="InterPro" id="IPR014729">
    <property type="entry name" value="Rossmann-like_a/b/a_fold"/>
</dbReference>
<protein>
    <submittedName>
        <fullName evidence="1">Electron transfer flavoprotein beta subunit</fullName>
    </submittedName>
</protein>
<evidence type="ECO:0000313" key="1">
    <source>
        <dbReference type="EMBL" id="SEO02394.1"/>
    </source>
</evidence>
<gene>
    <name evidence="1" type="ORF">SAMN05216228_1010199</name>
</gene>
<feature type="non-terminal residue" evidence="1">
    <location>
        <position position="1"/>
    </location>
</feature>
<dbReference type="Gene3D" id="3.40.50.620">
    <property type="entry name" value="HUPs"/>
    <property type="match status" value="1"/>
</dbReference>
<dbReference type="SUPFAM" id="SSF52402">
    <property type="entry name" value="Adenine nucleotide alpha hydrolases-like"/>
    <property type="match status" value="1"/>
</dbReference>
<reference evidence="1 2" key="1">
    <citation type="submission" date="2016-10" db="EMBL/GenBank/DDBJ databases">
        <authorList>
            <person name="Varghese N."/>
            <person name="Submissions S."/>
        </authorList>
    </citation>
    <scope>NUCLEOTIDE SEQUENCE [LARGE SCALE GENOMIC DNA]</scope>
    <source>
        <strain evidence="1 2">CGMCC 1.7071</strain>
    </source>
</reference>
<dbReference type="EMBL" id="FOCV01000010">
    <property type="protein sequence ID" value="SEO02394.1"/>
    <property type="molecule type" value="Genomic_DNA"/>
</dbReference>
<sequence>AKKKPLDKKSPADFGVSTAPRLKVLKTEDPSGRKAGVKVKSVAELVEKLKVEAGVL</sequence>
<organism evidence="1 2">
    <name type="scientific">Rhizobium tibeticum</name>
    <dbReference type="NCBI Taxonomy" id="501024"/>
    <lineage>
        <taxon>Bacteria</taxon>
        <taxon>Pseudomonadati</taxon>
        <taxon>Pseudomonadota</taxon>
        <taxon>Alphaproteobacteria</taxon>
        <taxon>Hyphomicrobiales</taxon>
        <taxon>Rhizobiaceae</taxon>
        <taxon>Rhizobium/Agrobacterium group</taxon>
        <taxon>Rhizobium</taxon>
    </lineage>
</organism>
<evidence type="ECO:0000313" key="2">
    <source>
        <dbReference type="Proteomes" id="UP000198939"/>
    </source>
</evidence>